<dbReference type="Pfam" id="PF14579">
    <property type="entry name" value="HHH_6"/>
    <property type="match status" value="1"/>
</dbReference>
<reference evidence="10 11" key="1">
    <citation type="journal article" date="2016" name="Nat. Commun.">
        <title>Thousands of microbial genomes shed light on interconnected biogeochemical processes in an aquifer system.</title>
        <authorList>
            <person name="Anantharaman K."/>
            <person name="Brown C.T."/>
            <person name="Hug L.A."/>
            <person name="Sharon I."/>
            <person name="Castelle C.J."/>
            <person name="Probst A.J."/>
            <person name="Thomas B.C."/>
            <person name="Singh A."/>
            <person name="Wilkins M.J."/>
            <person name="Karaoz U."/>
            <person name="Brodie E.L."/>
            <person name="Williams K.H."/>
            <person name="Hubbard S.S."/>
            <person name="Banfield J.F."/>
        </authorList>
    </citation>
    <scope>NUCLEOTIDE SEQUENCE [LARGE SCALE GENOMIC DNA]</scope>
</reference>
<evidence type="ECO:0000256" key="5">
    <source>
        <dbReference type="ARBA" id="ARBA00022695"/>
    </source>
</evidence>
<dbReference type="PANTHER" id="PTHR32294">
    <property type="entry name" value="DNA POLYMERASE III SUBUNIT ALPHA"/>
    <property type="match status" value="1"/>
</dbReference>
<gene>
    <name evidence="10" type="ORF">A3F32_00100</name>
</gene>
<dbReference type="AlphaFoldDB" id="A0A1F7I445"/>
<dbReference type="GO" id="GO:0006260">
    <property type="term" value="P:DNA replication"/>
    <property type="evidence" value="ECO:0007669"/>
    <property type="project" value="UniProtKB-KW"/>
</dbReference>
<keyword evidence="6" id="KW-0235">DNA replication</keyword>
<evidence type="ECO:0000256" key="4">
    <source>
        <dbReference type="ARBA" id="ARBA00022679"/>
    </source>
</evidence>
<dbReference type="InterPro" id="IPR040982">
    <property type="entry name" value="DNA_pol3_finger"/>
</dbReference>
<feature type="domain" description="Polymerase/histidinol phosphatase N-terminal" evidence="9">
    <location>
        <begin position="4"/>
        <end position="71"/>
    </location>
</feature>
<dbReference type="InterPro" id="IPR029460">
    <property type="entry name" value="DNAPol_HHH"/>
</dbReference>
<protein>
    <recommendedName>
        <fullName evidence="3">DNA polymerase III subunit alpha</fullName>
        <ecNumber evidence="2">2.7.7.7</ecNumber>
    </recommendedName>
</protein>
<dbReference type="SMART" id="SM00481">
    <property type="entry name" value="POLIIIAc"/>
    <property type="match status" value="1"/>
</dbReference>
<dbReference type="InterPro" id="IPR011708">
    <property type="entry name" value="DNA_pol3_alpha_NTPase_dom"/>
</dbReference>
<dbReference type="InterPro" id="IPR004365">
    <property type="entry name" value="NA-bd_OB_tRNA"/>
</dbReference>
<dbReference type="InterPro" id="IPR004013">
    <property type="entry name" value="PHP_dom"/>
</dbReference>
<dbReference type="GO" id="GO:0005737">
    <property type="term" value="C:cytoplasm"/>
    <property type="evidence" value="ECO:0007669"/>
    <property type="project" value="UniProtKB-SubCell"/>
</dbReference>
<evidence type="ECO:0000256" key="1">
    <source>
        <dbReference type="ARBA" id="ARBA00004496"/>
    </source>
</evidence>
<dbReference type="CDD" id="cd12113">
    <property type="entry name" value="PHP_PolIIIA_DnaE3"/>
    <property type="match status" value="1"/>
</dbReference>
<keyword evidence="4" id="KW-0808">Transferase</keyword>
<keyword evidence="5" id="KW-0548">Nucleotidyltransferase</keyword>
<evidence type="ECO:0000256" key="8">
    <source>
        <dbReference type="ARBA" id="ARBA00049244"/>
    </source>
</evidence>
<comment type="caution">
    <text evidence="10">The sequence shown here is derived from an EMBL/GenBank/DDBJ whole genome shotgun (WGS) entry which is preliminary data.</text>
</comment>
<dbReference type="InterPro" id="IPR003141">
    <property type="entry name" value="Pol/His_phosphatase_N"/>
</dbReference>
<organism evidence="10 11">
    <name type="scientific">Candidatus Roizmanbacteria bacterium RIFCSPHIGHO2_12_FULL_42_10</name>
    <dbReference type="NCBI Taxonomy" id="1802053"/>
    <lineage>
        <taxon>Bacteria</taxon>
        <taxon>Candidatus Roizmaniibacteriota</taxon>
    </lineage>
</organism>
<keyword evidence="7" id="KW-0239">DNA-directed DNA polymerase</keyword>
<evidence type="ECO:0000256" key="3">
    <source>
        <dbReference type="ARBA" id="ARBA00019114"/>
    </source>
</evidence>
<proteinExistence type="predicted"/>
<dbReference type="GO" id="GO:0008408">
    <property type="term" value="F:3'-5' exonuclease activity"/>
    <property type="evidence" value="ECO:0007669"/>
    <property type="project" value="InterPro"/>
</dbReference>
<comment type="catalytic activity">
    <reaction evidence="8">
        <text>DNA(n) + a 2'-deoxyribonucleoside 5'-triphosphate = DNA(n+1) + diphosphate</text>
        <dbReference type="Rhea" id="RHEA:22508"/>
        <dbReference type="Rhea" id="RHEA-COMP:17339"/>
        <dbReference type="Rhea" id="RHEA-COMP:17340"/>
        <dbReference type="ChEBI" id="CHEBI:33019"/>
        <dbReference type="ChEBI" id="CHEBI:61560"/>
        <dbReference type="ChEBI" id="CHEBI:173112"/>
        <dbReference type="EC" id="2.7.7.7"/>
    </reaction>
</comment>
<evidence type="ECO:0000259" key="9">
    <source>
        <dbReference type="SMART" id="SM00481"/>
    </source>
</evidence>
<dbReference type="GO" id="GO:0003676">
    <property type="term" value="F:nucleic acid binding"/>
    <property type="evidence" value="ECO:0007669"/>
    <property type="project" value="InterPro"/>
</dbReference>
<evidence type="ECO:0000256" key="6">
    <source>
        <dbReference type="ARBA" id="ARBA00022705"/>
    </source>
</evidence>
<dbReference type="InterPro" id="IPR041931">
    <property type="entry name" value="DNA_pol3_alpha_thumb_dom"/>
</dbReference>
<dbReference type="NCBIfam" id="NF004226">
    <property type="entry name" value="PRK05673.1"/>
    <property type="match status" value="1"/>
</dbReference>
<evidence type="ECO:0000256" key="7">
    <source>
        <dbReference type="ARBA" id="ARBA00022932"/>
    </source>
</evidence>
<evidence type="ECO:0000313" key="11">
    <source>
        <dbReference type="Proteomes" id="UP000178076"/>
    </source>
</evidence>
<comment type="subcellular location">
    <subcellularLocation>
        <location evidence="1">Cytoplasm</location>
    </subcellularLocation>
</comment>
<dbReference type="GO" id="GO:0003887">
    <property type="term" value="F:DNA-directed DNA polymerase activity"/>
    <property type="evidence" value="ECO:0007669"/>
    <property type="project" value="UniProtKB-KW"/>
</dbReference>
<dbReference type="InterPro" id="IPR016195">
    <property type="entry name" value="Pol/histidinol_Pase-like"/>
</dbReference>
<dbReference type="CDD" id="cd04485">
    <property type="entry name" value="DnaE_OBF"/>
    <property type="match status" value="1"/>
</dbReference>
<dbReference type="NCBIfam" id="NF005298">
    <property type="entry name" value="PRK06826.1"/>
    <property type="match status" value="1"/>
</dbReference>
<evidence type="ECO:0000313" key="10">
    <source>
        <dbReference type="EMBL" id="OGK38121.1"/>
    </source>
</evidence>
<sequence length="1071" mass="121029">MGFVHLHLHSEYSLLDGLCRIDEIVEKAQENSMNAVALTDHGVMYGAFKFYIAAKNAGIKPIIGMEAYKAPGSRLDKAEGEEKNNYHLTLLARNYTGYKNLMKLTTYAHLDGFYYRPRIDFELLKQYHEGLIALSGCPNGEIPSAIKNNQFDKAEGLLKQYVDLFGKNFYLEIQRIPGLEELEETNKHLIEFSRKYNIPLVATADVHYINRDDAYAQDVLVCIQTGKTIYDDKRMSMLDTPELYFKSEAQMRDLFRDLPEAVDNTQKIADAIDIDIPYGQAIFPKYLPPKGKSAEEHLKDMTYERAKSRLDITNDVKVRLEYELDLINKKGFATYFLIVQDYVNWAKGQDIGVGPGRGSAAGSLVAYSLGMTDANPLTYSLPFERFLNPDRPTPPDVDTDFADNRRDEVIEYITKKYGKEKVTQIITFGRMEAKMVVRDVARALGMSYSLGDRISKMIPQPRQGFHVKLKQAIDENPALKLAYAQEPDTKKIIDVAIKLEGLVRHASTHASGVMIADSDLTEYVPLQRESKGERIITQYDMTCLDLNAVSNNEGIGLIKFDLLGLRNLSILDSAHRFVNERTGMKIDVHTIPLDDKKTLKLLAEGKTIGVFQLESKGMQRLARDIQPSKLSDIIAMVALYRPGPMDLIPSFIEGKKDPRKIRYLHKDLKPILEETYGVLVYQEQVMAIAVAISGYTMSEADGLRMAMGKKKIKLMKIHHEKFVSQAVERGYEKTLIEKIYSFMEKFAAYGFNKAHSACYGLIAYWTAYMKANYPVEYMAAVLTAELQSSAGAQKEAKVFQAIEETRSLGTHVLPPDINASIKDFSIEGESIRFGLSAIKNVGESAIESILEARRERKYGGLRDFLARVDLSKANKRCVENLIKAGAFDAFGSRKALLTYYPQALAEAQAYRKQFDSGQFDLFGVQKKEYLKDESLEQSEFSESELIVLEREVVGFTINRNQLKQYSALIEKKIKKKLGDLSHDDVGKTYILAGTISAVKFVTTKKDSQQMAFVNIYDESDSIEAIVFPKIYKNTAQIWQENTPLLFKGKIDERENALSIIIENAVDLSKIS</sequence>
<dbReference type="Gene3D" id="3.20.20.140">
    <property type="entry name" value="Metal-dependent hydrolases"/>
    <property type="match status" value="1"/>
</dbReference>
<dbReference type="NCBIfam" id="TIGR00594">
    <property type="entry name" value="polc"/>
    <property type="match status" value="1"/>
</dbReference>
<dbReference type="Pfam" id="PF01336">
    <property type="entry name" value="tRNA_anti-codon"/>
    <property type="match status" value="1"/>
</dbReference>
<dbReference type="Gene3D" id="1.10.150.870">
    <property type="match status" value="1"/>
</dbReference>
<dbReference type="SUPFAM" id="SSF89550">
    <property type="entry name" value="PHP domain-like"/>
    <property type="match status" value="1"/>
</dbReference>
<dbReference type="EMBL" id="MGAD01000031">
    <property type="protein sequence ID" value="OGK38121.1"/>
    <property type="molecule type" value="Genomic_DNA"/>
</dbReference>
<name>A0A1F7I445_9BACT</name>
<dbReference type="InterPro" id="IPR004805">
    <property type="entry name" value="DnaE2/DnaE/PolC"/>
</dbReference>
<dbReference type="Pfam" id="PF02811">
    <property type="entry name" value="PHP"/>
    <property type="match status" value="1"/>
</dbReference>
<dbReference type="Pfam" id="PF07733">
    <property type="entry name" value="DNA_pol3_alpha"/>
    <property type="match status" value="1"/>
</dbReference>
<dbReference type="Pfam" id="PF17657">
    <property type="entry name" value="DNA_pol3_finger"/>
    <property type="match status" value="1"/>
</dbReference>
<dbReference type="Proteomes" id="UP000178076">
    <property type="component" value="Unassembled WGS sequence"/>
</dbReference>
<dbReference type="PANTHER" id="PTHR32294:SF0">
    <property type="entry name" value="DNA POLYMERASE III SUBUNIT ALPHA"/>
    <property type="match status" value="1"/>
</dbReference>
<evidence type="ECO:0000256" key="2">
    <source>
        <dbReference type="ARBA" id="ARBA00012417"/>
    </source>
</evidence>
<dbReference type="Gene3D" id="1.10.10.1600">
    <property type="entry name" value="Bacterial DNA polymerase III alpha subunit, thumb domain"/>
    <property type="match status" value="1"/>
</dbReference>
<dbReference type="EC" id="2.7.7.7" evidence="2"/>
<accession>A0A1F7I445</accession>